<feature type="signal peptide" evidence="1">
    <location>
        <begin position="1"/>
        <end position="24"/>
    </location>
</feature>
<name>A0A067SRW4_GALM3</name>
<dbReference type="Proteomes" id="UP000027222">
    <property type="component" value="Unassembled WGS sequence"/>
</dbReference>
<dbReference type="OrthoDB" id="3156934at2759"/>
<gene>
    <name evidence="3" type="ORF">GALMADRAFT_251364</name>
</gene>
<organism evidence="3 4">
    <name type="scientific">Galerina marginata (strain CBS 339.88)</name>
    <dbReference type="NCBI Taxonomy" id="685588"/>
    <lineage>
        <taxon>Eukaryota</taxon>
        <taxon>Fungi</taxon>
        <taxon>Dikarya</taxon>
        <taxon>Basidiomycota</taxon>
        <taxon>Agaricomycotina</taxon>
        <taxon>Agaricomycetes</taxon>
        <taxon>Agaricomycetidae</taxon>
        <taxon>Agaricales</taxon>
        <taxon>Agaricineae</taxon>
        <taxon>Strophariaceae</taxon>
        <taxon>Galerina</taxon>
    </lineage>
</organism>
<reference evidence="4" key="1">
    <citation type="journal article" date="2014" name="Proc. Natl. Acad. Sci. U.S.A.">
        <title>Extensive sampling of basidiomycete genomes demonstrates inadequacy of the white-rot/brown-rot paradigm for wood decay fungi.</title>
        <authorList>
            <person name="Riley R."/>
            <person name="Salamov A.A."/>
            <person name="Brown D.W."/>
            <person name="Nagy L.G."/>
            <person name="Floudas D."/>
            <person name="Held B.W."/>
            <person name="Levasseur A."/>
            <person name="Lombard V."/>
            <person name="Morin E."/>
            <person name="Otillar R."/>
            <person name="Lindquist E.A."/>
            <person name="Sun H."/>
            <person name="LaButti K.M."/>
            <person name="Schmutz J."/>
            <person name="Jabbour D."/>
            <person name="Luo H."/>
            <person name="Baker S.E."/>
            <person name="Pisabarro A.G."/>
            <person name="Walton J.D."/>
            <person name="Blanchette R.A."/>
            <person name="Henrissat B."/>
            <person name="Martin F."/>
            <person name="Cullen D."/>
            <person name="Hibbett D.S."/>
            <person name="Grigoriev I.V."/>
        </authorList>
    </citation>
    <scope>NUCLEOTIDE SEQUENCE [LARGE SCALE GENOMIC DNA]</scope>
    <source>
        <strain evidence="4">CBS 339.88</strain>
    </source>
</reference>
<evidence type="ECO:0000313" key="3">
    <source>
        <dbReference type="EMBL" id="KDR73621.1"/>
    </source>
</evidence>
<dbReference type="SUPFAM" id="SSF81383">
    <property type="entry name" value="F-box domain"/>
    <property type="match status" value="1"/>
</dbReference>
<feature type="non-terminal residue" evidence="3">
    <location>
        <position position="1"/>
    </location>
</feature>
<dbReference type="EMBL" id="KL142385">
    <property type="protein sequence ID" value="KDR73621.1"/>
    <property type="molecule type" value="Genomic_DNA"/>
</dbReference>
<protein>
    <recommendedName>
        <fullName evidence="2">F-box domain-containing protein</fullName>
    </recommendedName>
</protein>
<feature type="chain" id="PRO_5001646085" description="F-box domain-containing protein" evidence="1">
    <location>
        <begin position="25"/>
        <end position="551"/>
    </location>
</feature>
<dbReference type="STRING" id="685588.A0A067SRW4"/>
<keyword evidence="1" id="KW-0732">Signal</keyword>
<accession>A0A067SRW4</accession>
<evidence type="ECO:0000259" key="2">
    <source>
        <dbReference type="Pfam" id="PF12937"/>
    </source>
</evidence>
<feature type="domain" description="F-box" evidence="2">
    <location>
        <begin position="11"/>
        <end position="64"/>
    </location>
</feature>
<dbReference type="InterPro" id="IPR032675">
    <property type="entry name" value="LRR_dom_sf"/>
</dbReference>
<dbReference type="Pfam" id="PF12937">
    <property type="entry name" value="F-box-like"/>
    <property type="match status" value="1"/>
</dbReference>
<proteinExistence type="predicted"/>
<evidence type="ECO:0000256" key="1">
    <source>
        <dbReference type="SAM" id="SignalP"/>
    </source>
</evidence>
<dbReference type="HOGENOM" id="CLU_494356_0_0_1"/>
<dbReference type="InterPro" id="IPR036047">
    <property type="entry name" value="F-box-like_dom_sf"/>
</dbReference>
<dbReference type="InterPro" id="IPR001810">
    <property type="entry name" value="F-box_dom"/>
</dbReference>
<sequence>MGKKYNALLSISTLPLELLLKVFRCDVTPRMDFGDPSRHLRRISQVCHNWRKAALGTPYLWSQLIECQSIPPKWFRVVLRRARSSPLRVTVLPPQDMASEPTVTNVQLALRELGNIGELEILGSVNKWITRAMIKHLQQQPAPSLKRLTFTVDGDHPYDLDSSHIEVQLLPANIFCGVAGPLQHLTLSSCLIDLRSPLYHHLTSLSMTDIPKAAAPSVSHFLDALRNMPDLTSLSLTSVLLASAPERHVEDVHLPRLSNLKINEHTAQCSQLLPRLRYPAIRRFDLHLQAFDRTRQTNLSDLIKQPLSGVEPFPFCTMLRDFYIGFSTRPQELRLDVDSDFFSVSWAVNPSVSSYTEALNILSSFVDDVAPRGSHCEMLTLDFCSDMSNLPECIIYNDFARPFSPVTILDVKGTNLRMDRFFDYLSTPNSGSMRPNSATSDSTSDSDACDSFCTAPTPTMQLPNLQHLFLDSKNASPSLIRFLEHRKECGYAIEYVHFTCLSDQSMLDTVKALCSSVTVDAPSSPVREEPREYFDYEGEEDIDSELDYLVE</sequence>
<evidence type="ECO:0000313" key="4">
    <source>
        <dbReference type="Proteomes" id="UP000027222"/>
    </source>
</evidence>
<dbReference type="Gene3D" id="3.80.10.10">
    <property type="entry name" value="Ribonuclease Inhibitor"/>
    <property type="match status" value="1"/>
</dbReference>
<keyword evidence="4" id="KW-1185">Reference proteome</keyword>
<dbReference type="AlphaFoldDB" id="A0A067SRW4"/>
<dbReference type="Gene3D" id="1.20.1280.50">
    <property type="match status" value="1"/>
</dbReference>